<gene>
    <name evidence="2" type="ORF">JD82_01741</name>
</gene>
<evidence type="ECO:0000313" key="3">
    <source>
        <dbReference type="Proteomes" id="UP000317303"/>
    </source>
</evidence>
<sequence length="595" mass="62896">MNRDEPSTADQLSAYLDTLDSAVDTRDSALDSALGDTADGDGPDHAVDPEAVHTAYQLLVGECAVGELSRLRSGDLTRLLLEVYPQARPDDDPNEAVDAVDVLVDFAFDAGHIDEQLHAELLEELDAAETALLGSLDVPRIAGDEPNLKELFNLPDRLGPIRLPAESDLAEVARRSTLLATTRAFAERILDGADQAGAAEAAGVSDEDLPTISALASELGFLTFDADEPDDADDVDGPEAGDDAETDESAPEPACGPTLDEWPGGDDEDVLTVWGHALNWLLAWSLPSDADRAGEETLDFTGTSAWFAPLFMTWRVGLPVAAISDMMADIAGDDLTADQARAAWSAWSAEHGDPAEVLLGRLASHGAVEVTHSEAAGGPLARITDLGAASLRGELIESDVDVPLLPDPEDVTAADLVEVLLHGLDGELEAEAPAWFEARTPEAAADALLAEAAQGDAAHRAGAIALVREYTGVEAEPAWRRAVDLPNVSLHARNELAALHEADTDLDDAEIGWLLVDTIAGQLPRDRQPDEAEQLTGLLTRLISTDTAAVVETMWRAEHPEVLDVLTALGELHPDKAIAKAARKAGRKAADRAGA</sequence>
<evidence type="ECO:0000313" key="2">
    <source>
        <dbReference type="EMBL" id="TWH19904.1"/>
    </source>
</evidence>
<dbReference type="EMBL" id="VLJV01000001">
    <property type="protein sequence ID" value="TWH19904.1"/>
    <property type="molecule type" value="Genomic_DNA"/>
</dbReference>
<feature type="region of interest" description="Disordered" evidence="1">
    <location>
        <begin position="226"/>
        <end position="267"/>
    </location>
</feature>
<accession>A0A660CC38</accession>
<dbReference type="Proteomes" id="UP000317303">
    <property type="component" value="Unassembled WGS sequence"/>
</dbReference>
<dbReference type="AlphaFoldDB" id="A0A660CC38"/>
<reference evidence="2 3" key="1">
    <citation type="submission" date="2019-07" db="EMBL/GenBank/DDBJ databases">
        <title>R&amp;d 2014.</title>
        <authorList>
            <person name="Klenk H.-P."/>
        </authorList>
    </citation>
    <scope>NUCLEOTIDE SEQUENCE [LARGE SCALE GENOMIC DNA]</scope>
    <source>
        <strain evidence="2 3">DSM 43194</strain>
    </source>
</reference>
<name>A0A660CC38_9PSEU</name>
<keyword evidence="3" id="KW-1185">Reference proteome</keyword>
<comment type="caution">
    <text evidence="2">The sequence shown here is derived from an EMBL/GenBank/DDBJ whole genome shotgun (WGS) entry which is preliminary data.</text>
</comment>
<dbReference type="OrthoDB" id="3848264at2"/>
<dbReference type="RefSeq" id="WP_030533506.1">
    <property type="nucleotide sequence ID" value="NZ_JOIJ01000015.1"/>
</dbReference>
<protein>
    <submittedName>
        <fullName evidence="2">Uncharacterized protein</fullName>
    </submittedName>
</protein>
<feature type="compositionally biased region" description="Acidic residues" evidence="1">
    <location>
        <begin position="226"/>
        <end position="250"/>
    </location>
</feature>
<evidence type="ECO:0000256" key="1">
    <source>
        <dbReference type="SAM" id="MobiDB-lite"/>
    </source>
</evidence>
<proteinExistence type="predicted"/>
<organism evidence="2 3">
    <name type="scientific">Prauserella rugosa</name>
    <dbReference type="NCBI Taxonomy" id="43354"/>
    <lineage>
        <taxon>Bacteria</taxon>
        <taxon>Bacillati</taxon>
        <taxon>Actinomycetota</taxon>
        <taxon>Actinomycetes</taxon>
        <taxon>Pseudonocardiales</taxon>
        <taxon>Pseudonocardiaceae</taxon>
        <taxon>Prauserella</taxon>
    </lineage>
</organism>